<dbReference type="InterPro" id="IPR001680">
    <property type="entry name" value="WD40_rpt"/>
</dbReference>
<name>V9L020_CALMI</name>
<dbReference type="PROSITE" id="PS50181">
    <property type="entry name" value="FBOX"/>
    <property type="match status" value="1"/>
</dbReference>
<dbReference type="PANTHER" id="PTHR14381">
    <property type="entry name" value="DACTYLIN"/>
    <property type="match status" value="1"/>
</dbReference>
<dbReference type="SMART" id="SM00320">
    <property type="entry name" value="WD40"/>
    <property type="match status" value="5"/>
</dbReference>
<dbReference type="EMBL" id="JW872413">
    <property type="protein sequence ID" value="AFP04931.1"/>
    <property type="molecule type" value="mRNA"/>
</dbReference>
<keyword evidence="2" id="KW-0732">Signal</keyword>
<feature type="domain" description="F-box" evidence="3">
    <location>
        <begin position="1"/>
        <end position="45"/>
    </location>
</feature>
<dbReference type="KEGG" id="cmk:103190564"/>
<dbReference type="RefSeq" id="XP_042192968.1">
    <property type="nucleotide sequence ID" value="XM_042337034.1"/>
</dbReference>
<dbReference type="InterPro" id="IPR036047">
    <property type="entry name" value="F-box-like_dom_sf"/>
</dbReference>
<dbReference type="AlphaFoldDB" id="V9L020"/>
<evidence type="ECO:0000259" key="3">
    <source>
        <dbReference type="PROSITE" id="PS50181"/>
    </source>
</evidence>
<dbReference type="SUPFAM" id="SSF50978">
    <property type="entry name" value="WD40 repeat-like"/>
    <property type="match status" value="1"/>
</dbReference>
<reference evidence="4" key="1">
    <citation type="journal article" date="2014" name="Nature">
        <title>Elephant shark genome provides unique insights into gnathostome evolution.</title>
        <authorList>
            <consortium name="International Elephant Shark Genome Sequencing Consortium"/>
            <person name="Venkatesh B."/>
            <person name="Lee A.P."/>
            <person name="Ravi V."/>
            <person name="Maurya A.K."/>
            <person name="Lian M.M."/>
            <person name="Swann J.B."/>
            <person name="Ohta Y."/>
            <person name="Flajnik M.F."/>
            <person name="Sutoh Y."/>
            <person name="Kasahara M."/>
            <person name="Hoon S."/>
            <person name="Gangu V."/>
            <person name="Roy S.W."/>
            <person name="Irimia M."/>
            <person name="Korzh V."/>
            <person name="Kondrychyn I."/>
            <person name="Lim Z.W."/>
            <person name="Tay B.H."/>
            <person name="Tohari S."/>
            <person name="Kong K.W."/>
            <person name="Ho S."/>
            <person name="Lorente-Galdos B."/>
            <person name="Quilez J."/>
            <person name="Marques-Bonet T."/>
            <person name="Raney B.J."/>
            <person name="Ingham P.W."/>
            <person name="Tay A."/>
            <person name="Hillier L.W."/>
            <person name="Minx P."/>
            <person name="Boehm T."/>
            <person name="Wilson R.K."/>
            <person name="Brenner S."/>
            <person name="Warren W.C."/>
        </authorList>
    </citation>
    <scope>NUCLEOTIDE SEQUENCE</scope>
    <source>
        <tissue evidence="4">Brain</tissue>
    </source>
</reference>
<dbReference type="PANTHER" id="PTHR14381:SF1">
    <property type="entry name" value="F-BOX_WD REPEAT-CONTAINING PROTEIN 4"/>
    <property type="match status" value="1"/>
</dbReference>
<dbReference type="GO" id="GO:0031146">
    <property type="term" value="P:SCF-dependent proteasomal ubiquitin-dependent protein catabolic process"/>
    <property type="evidence" value="ECO:0007669"/>
    <property type="project" value="TreeGrafter"/>
</dbReference>
<evidence type="ECO:0000256" key="2">
    <source>
        <dbReference type="SAM" id="SignalP"/>
    </source>
</evidence>
<keyword evidence="1" id="KW-0853">WD repeat</keyword>
<feature type="chain" id="PRO_5004778498" evidence="2">
    <location>
        <begin position="24"/>
        <end position="398"/>
    </location>
</feature>
<feature type="signal peptide" evidence="2">
    <location>
        <begin position="1"/>
        <end position="23"/>
    </location>
</feature>
<feature type="repeat" description="WD" evidence="1">
    <location>
        <begin position="172"/>
        <end position="201"/>
    </location>
</feature>
<dbReference type="SUPFAM" id="SSF81383">
    <property type="entry name" value="F-box domain"/>
    <property type="match status" value="1"/>
</dbReference>
<dbReference type="Gene3D" id="1.20.1280.50">
    <property type="match status" value="1"/>
</dbReference>
<proteinExistence type="evidence at transcript level"/>
<sequence>MLLLLPEHLLLLLFSYSEPRALGRLAQVCRRLHQLVGRDALWRRLARASLNAGLTRWGTDRAPRIPLKERIKVSQNWKRGRCRREVLLKWKYNLLPWLELNDCSLYLSHAADIRAYRLPTASGTFQRRPLSVYSGHQDDVCRFVLNQSLVISGGGDGKIIVHDTCSSFYTERPAHNQEVNCIDSREHIIISGSRDRTARVWPLFSNGVGDCLHTINTQDRVWSIAINPDLSSLVTGTAGCDHVSPLRIWDLHRGQLEETLGVGFPRGAGVLDLLYETPSILLTCGYDTFIRQWDLRTSTRQCVMEWEEPHDSALYCLQSDGNYMIASGSSLYGVVRLWDKRQRKSLQAFFLSSPKSSPVYCLRFTTSHLYAALAQGLYLLDFAAADTQLKKQRWLHQT</sequence>
<accession>V9L020</accession>
<dbReference type="FunFam" id="2.130.10.10:FF:002194">
    <property type="entry name" value="Uncharacterized protein"/>
    <property type="match status" value="1"/>
</dbReference>
<protein>
    <submittedName>
        <fullName evidence="4">F-box/WD repeat-containing protein 4</fullName>
    </submittedName>
</protein>
<dbReference type="SMART" id="SM00256">
    <property type="entry name" value="FBOX"/>
    <property type="match status" value="1"/>
</dbReference>
<evidence type="ECO:0000256" key="1">
    <source>
        <dbReference type="PROSITE-ProRule" id="PRU00221"/>
    </source>
</evidence>
<dbReference type="InterPro" id="IPR001810">
    <property type="entry name" value="F-box_dom"/>
</dbReference>
<organism evidence="4">
    <name type="scientific">Callorhinchus milii</name>
    <name type="common">Ghost shark</name>
    <dbReference type="NCBI Taxonomy" id="7868"/>
    <lineage>
        <taxon>Eukaryota</taxon>
        <taxon>Metazoa</taxon>
        <taxon>Chordata</taxon>
        <taxon>Craniata</taxon>
        <taxon>Vertebrata</taxon>
        <taxon>Chondrichthyes</taxon>
        <taxon>Holocephali</taxon>
        <taxon>Chimaeriformes</taxon>
        <taxon>Callorhinchidae</taxon>
        <taxon>Callorhinchus</taxon>
    </lineage>
</organism>
<dbReference type="InterPro" id="IPR052301">
    <property type="entry name" value="SCF_F-box/WD-repeat"/>
</dbReference>
<dbReference type="Pfam" id="PF00400">
    <property type="entry name" value="WD40"/>
    <property type="match status" value="4"/>
</dbReference>
<dbReference type="InterPro" id="IPR036322">
    <property type="entry name" value="WD40_repeat_dom_sf"/>
</dbReference>
<dbReference type="Gene3D" id="2.130.10.10">
    <property type="entry name" value="YVTN repeat-like/Quinoprotein amine dehydrogenase"/>
    <property type="match status" value="2"/>
</dbReference>
<dbReference type="PROSITE" id="PS50082">
    <property type="entry name" value="WD_REPEATS_2"/>
    <property type="match status" value="1"/>
</dbReference>
<dbReference type="Pfam" id="PF12937">
    <property type="entry name" value="F-box-like"/>
    <property type="match status" value="1"/>
</dbReference>
<dbReference type="CTD" id="6468"/>
<dbReference type="GO" id="GO:0019005">
    <property type="term" value="C:SCF ubiquitin ligase complex"/>
    <property type="evidence" value="ECO:0007669"/>
    <property type="project" value="TreeGrafter"/>
</dbReference>
<dbReference type="OrthoDB" id="435188at2759"/>
<dbReference type="GeneID" id="103190564"/>
<dbReference type="InterPro" id="IPR015943">
    <property type="entry name" value="WD40/YVTN_repeat-like_dom_sf"/>
</dbReference>
<evidence type="ECO:0000313" key="4">
    <source>
        <dbReference type="EMBL" id="AFP04931.1"/>
    </source>
</evidence>